<keyword evidence="1" id="KW-1003">Cell membrane</keyword>
<evidence type="ECO:0000256" key="4">
    <source>
        <dbReference type="ARBA" id="ARBA00022989"/>
    </source>
</evidence>
<keyword evidence="3 6" id="KW-0812">Transmembrane</keyword>
<dbReference type="PANTHER" id="PTHR30589:SF0">
    <property type="entry name" value="PHOSPHATIDYLGLYCEROL--PROLIPOPROTEIN DIACYLGLYCERYL TRANSFERASE"/>
    <property type="match status" value="1"/>
</dbReference>
<dbReference type="NCBIfam" id="TIGR00544">
    <property type="entry name" value="lgt"/>
    <property type="match status" value="1"/>
</dbReference>
<keyword evidence="4 6" id="KW-1133">Transmembrane helix</keyword>
<name>A0A6J6MTZ8_9ZZZZ</name>
<dbReference type="InterPro" id="IPR001640">
    <property type="entry name" value="Lgt"/>
</dbReference>
<dbReference type="EMBL" id="CAFBMA010000005">
    <property type="protein sequence ID" value="CAB4895888.1"/>
    <property type="molecule type" value="Genomic_DNA"/>
</dbReference>
<keyword evidence="5 6" id="KW-0472">Membrane</keyword>
<evidence type="ECO:0000256" key="3">
    <source>
        <dbReference type="ARBA" id="ARBA00022692"/>
    </source>
</evidence>
<dbReference type="EMBL" id="CAFBPT010000003">
    <property type="protein sequence ID" value="CAB5026683.1"/>
    <property type="molecule type" value="Genomic_DNA"/>
</dbReference>
<evidence type="ECO:0000313" key="10">
    <source>
        <dbReference type="EMBL" id="CAB4837147.1"/>
    </source>
</evidence>
<keyword evidence="2" id="KW-0808">Transferase</keyword>
<gene>
    <name evidence="7" type="ORF">UFOPK2343_00808</name>
    <name evidence="8" type="ORF">UFOPK2652_00594</name>
    <name evidence="9" type="ORF">UFOPK3128_00766</name>
    <name evidence="10" type="ORF">UFOPK3227_00157</name>
    <name evidence="11" type="ORF">UFOPK3511_00749</name>
    <name evidence="12" type="ORF">UFOPK3880_00674</name>
    <name evidence="13" type="ORF">UFOPK4146_00602</name>
</gene>
<evidence type="ECO:0000313" key="11">
    <source>
        <dbReference type="EMBL" id="CAB4895888.1"/>
    </source>
</evidence>
<dbReference type="EMBL" id="CAEZXD010000019">
    <property type="protein sequence ID" value="CAB4677149.1"/>
    <property type="molecule type" value="Genomic_DNA"/>
</dbReference>
<dbReference type="GO" id="GO:0008961">
    <property type="term" value="F:phosphatidylglycerol-prolipoprotein diacylglyceryl transferase activity"/>
    <property type="evidence" value="ECO:0007669"/>
    <property type="project" value="InterPro"/>
</dbReference>
<dbReference type="EMBL" id="CAEZYD010000006">
    <property type="protein sequence ID" value="CAB4707789.1"/>
    <property type="molecule type" value="Genomic_DNA"/>
</dbReference>
<accession>A0A6J6MTZ8</accession>
<dbReference type="GO" id="GO:0042158">
    <property type="term" value="P:lipoprotein biosynthetic process"/>
    <property type="evidence" value="ECO:0007669"/>
    <property type="project" value="InterPro"/>
</dbReference>
<organism evidence="7">
    <name type="scientific">freshwater metagenome</name>
    <dbReference type="NCBI Taxonomy" id="449393"/>
    <lineage>
        <taxon>unclassified sequences</taxon>
        <taxon>metagenomes</taxon>
        <taxon>ecological metagenomes</taxon>
    </lineage>
</organism>
<evidence type="ECO:0000313" key="8">
    <source>
        <dbReference type="EMBL" id="CAB4707789.1"/>
    </source>
</evidence>
<dbReference type="GO" id="GO:0005886">
    <property type="term" value="C:plasma membrane"/>
    <property type="evidence" value="ECO:0007669"/>
    <property type="project" value="InterPro"/>
</dbReference>
<dbReference type="EMBL" id="CAFAAZ010000005">
    <property type="protein sequence ID" value="CAB4820686.1"/>
    <property type="molecule type" value="Genomic_DNA"/>
</dbReference>
<evidence type="ECO:0000313" key="12">
    <source>
        <dbReference type="EMBL" id="CAB4964401.1"/>
    </source>
</evidence>
<dbReference type="PROSITE" id="PS01311">
    <property type="entry name" value="LGT"/>
    <property type="match status" value="1"/>
</dbReference>
<evidence type="ECO:0000256" key="1">
    <source>
        <dbReference type="ARBA" id="ARBA00022475"/>
    </source>
</evidence>
<feature type="transmembrane region" description="Helical" evidence="6">
    <location>
        <begin position="208"/>
        <end position="227"/>
    </location>
</feature>
<dbReference type="HAMAP" id="MF_01147">
    <property type="entry name" value="Lgt"/>
    <property type="match status" value="1"/>
</dbReference>
<evidence type="ECO:0000313" key="13">
    <source>
        <dbReference type="EMBL" id="CAB5026683.1"/>
    </source>
</evidence>
<dbReference type="AlphaFoldDB" id="A0A6J6MTZ8"/>
<dbReference type="PANTHER" id="PTHR30589">
    <property type="entry name" value="PROLIPOPROTEIN DIACYLGLYCERYL TRANSFERASE"/>
    <property type="match status" value="1"/>
</dbReference>
<proteinExistence type="inferred from homology"/>
<dbReference type="EMBL" id="CAFAHD010000008">
    <property type="protein sequence ID" value="CAB4837147.1"/>
    <property type="molecule type" value="Genomic_DNA"/>
</dbReference>
<feature type="transmembrane region" description="Helical" evidence="6">
    <location>
        <begin position="93"/>
        <end position="114"/>
    </location>
</feature>
<protein>
    <submittedName>
        <fullName evidence="7">Unannotated protein</fullName>
    </submittedName>
</protein>
<reference evidence="7" key="1">
    <citation type="submission" date="2020-05" db="EMBL/GenBank/DDBJ databases">
        <authorList>
            <person name="Chiriac C."/>
            <person name="Salcher M."/>
            <person name="Ghai R."/>
            <person name="Kavagutti S V."/>
        </authorList>
    </citation>
    <scope>NUCLEOTIDE SEQUENCE</scope>
</reference>
<feature type="transmembrane region" description="Helical" evidence="6">
    <location>
        <begin position="239"/>
        <end position="260"/>
    </location>
</feature>
<feature type="transmembrane region" description="Helical" evidence="6">
    <location>
        <begin position="182"/>
        <end position="202"/>
    </location>
</feature>
<feature type="transmembrane region" description="Helical" evidence="6">
    <location>
        <begin position="20"/>
        <end position="37"/>
    </location>
</feature>
<dbReference type="EMBL" id="CAFBNU010000005">
    <property type="protein sequence ID" value="CAB4964401.1"/>
    <property type="molecule type" value="Genomic_DNA"/>
</dbReference>
<evidence type="ECO:0000256" key="6">
    <source>
        <dbReference type="SAM" id="Phobius"/>
    </source>
</evidence>
<dbReference type="Pfam" id="PF01790">
    <property type="entry name" value="LGT"/>
    <property type="match status" value="1"/>
</dbReference>
<evidence type="ECO:0000256" key="2">
    <source>
        <dbReference type="ARBA" id="ARBA00022679"/>
    </source>
</evidence>
<feature type="transmembrane region" description="Helical" evidence="6">
    <location>
        <begin position="55"/>
        <end position="73"/>
    </location>
</feature>
<evidence type="ECO:0000313" key="9">
    <source>
        <dbReference type="EMBL" id="CAB4820686.1"/>
    </source>
</evidence>
<evidence type="ECO:0000313" key="7">
    <source>
        <dbReference type="EMBL" id="CAB4677149.1"/>
    </source>
</evidence>
<evidence type="ECO:0000256" key="5">
    <source>
        <dbReference type="ARBA" id="ARBA00023136"/>
    </source>
</evidence>
<sequence length="269" mass="29910">MKTFIPTPSSSTLELGLFTIHYYALCILLGIFVAIWVTKKRYFALGGNPNDISDLAIYVIPAGIIGGRIYHVITSPQKYFGDEGSPIAIFKIWEGGLGIWGAIGFGALAAFIYYKKRSTSLSFAELADSIAPALLLAQAIGRFGNWFNGELFGRPTEVFWALEIPLENRPTRFENFATFHPTFLYEAIWCSIVAILIMRSSYFRKISGTGAVFIFYAASYSLGRLFIEMIRIDEANRILGLRLNIWVSAAIFIVASALFLGKVAKTPKK</sequence>